<evidence type="ECO:0000313" key="2">
    <source>
        <dbReference type="EMBL" id="MBX65819.1"/>
    </source>
</evidence>
<proteinExistence type="predicted"/>
<evidence type="ECO:0000256" key="1">
    <source>
        <dbReference type="SAM" id="MobiDB-lite"/>
    </source>
</evidence>
<reference evidence="2" key="1">
    <citation type="submission" date="2018-02" db="EMBL/GenBank/DDBJ databases">
        <title>Rhizophora mucronata_Transcriptome.</title>
        <authorList>
            <person name="Meera S.P."/>
            <person name="Sreeshan A."/>
            <person name="Augustine A."/>
        </authorList>
    </citation>
    <scope>NUCLEOTIDE SEQUENCE</scope>
    <source>
        <tissue evidence="2">Leaf</tissue>
    </source>
</reference>
<dbReference type="AlphaFoldDB" id="A0A2P2QFQ4"/>
<feature type="compositionally biased region" description="Basic and acidic residues" evidence="1">
    <location>
        <begin position="32"/>
        <end position="41"/>
    </location>
</feature>
<protein>
    <submittedName>
        <fullName evidence="2">Uncharacterized protein</fullName>
    </submittedName>
</protein>
<feature type="region of interest" description="Disordered" evidence="1">
    <location>
        <begin position="29"/>
        <end position="48"/>
    </location>
</feature>
<name>A0A2P2QFQ4_RHIMU</name>
<dbReference type="EMBL" id="GGEC01085335">
    <property type="protein sequence ID" value="MBX65819.1"/>
    <property type="molecule type" value="Transcribed_RNA"/>
</dbReference>
<accession>A0A2P2QFQ4</accession>
<sequence length="48" mass="5487">MCYPIQNNFLGITIRGITLYFPVQNAQPHLQTKGEKVETPKKSASNFY</sequence>
<organism evidence="2">
    <name type="scientific">Rhizophora mucronata</name>
    <name type="common">Asiatic mangrove</name>
    <dbReference type="NCBI Taxonomy" id="61149"/>
    <lineage>
        <taxon>Eukaryota</taxon>
        <taxon>Viridiplantae</taxon>
        <taxon>Streptophyta</taxon>
        <taxon>Embryophyta</taxon>
        <taxon>Tracheophyta</taxon>
        <taxon>Spermatophyta</taxon>
        <taxon>Magnoliopsida</taxon>
        <taxon>eudicotyledons</taxon>
        <taxon>Gunneridae</taxon>
        <taxon>Pentapetalae</taxon>
        <taxon>rosids</taxon>
        <taxon>fabids</taxon>
        <taxon>Malpighiales</taxon>
        <taxon>Rhizophoraceae</taxon>
        <taxon>Rhizophora</taxon>
    </lineage>
</organism>